<sequence>MPVARVFAKVSRKPTNHSKFTGKCNKPVCVSCHEAPASKSKNKSKGMRKFRAFTDDDALRQAIVDVLDSISMDDERHYEMSDALLDDLAHGL</sequence>
<dbReference type="Proteomes" id="UP000623129">
    <property type="component" value="Unassembled WGS sequence"/>
</dbReference>
<proteinExistence type="predicted"/>
<protein>
    <submittedName>
        <fullName evidence="1">Uncharacterized protein</fullName>
    </submittedName>
</protein>
<dbReference type="OrthoDB" id="663108at2759"/>
<dbReference type="PANTHER" id="PTHR34278">
    <property type="entry name" value="PROTEIN THI031, PUTATIVE-RELATED"/>
    <property type="match status" value="1"/>
</dbReference>
<accession>A0A833QYP0</accession>
<comment type="caution">
    <text evidence="1">The sequence shown here is derived from an EMBL/GenBank/DDBJ whole genome shotgun (WGS) entry which is preliminary data.</text>
</comment>
<dbReference type="AlphaFoldDB" id="A0A833QYP0"/>
<gene>
    <name evidence="1" type="ORF">FCM35_KLT07381</name>
</gene>
<dbReference type="PANTHER" id="PTHR34278:SF1">
    <property type="entry name" value="PROTEIN THI031, PUTATIVE-RELATED"/>
    <property type="match status" value="1"/>
</dbReference>
<organism evidence="1 2">
    <name type="scientific">Carex littledalei</name>
    <dbReference type="NCBI Taxonomy" id="544730"/>
    <lineage>
        <taxon>Eukaryota</taxon>
        <taxon>Viridiplantae</taxon>
        <taxon>Streptophyta</taxon>
        <taxon>Embryophyta</taxon>
        <taxon>Tracheophyta</taxon>
        <taxon>Spermatophyta</taxon>
        <taxon>Magnoliopsida</taxon>
        <taxon>Liliopsida</taxon>
        <taxon>Poales</taxon>
        <taxon>Cyperaceae</taxon>
        <taxon>Cyperoideae</taxon>
        <taxon>Cariceae</taxon>
        <taxon>Carex</taxon>
        <taxon>Carex subgen. Euthyceras</taxon>
    </lineage>
</organism>
<keyword evidence="2" id="KW-1185">Reference proteome</keyword>
<evidence type="ECO:0000313" key="2">
    <source>
        <dbReference type="Proteomes" id="UP000623129"/>
    </source>
</evidence>
<dbReference type="EMBL" id="SWLB01000017">
    <property type="protein sequence ID" value="KAF3327263.1"/>
    <property type="molecule type" value="Genomic_DNA"/>
</dbReference>
<reference evidence="1" key="1">
    <citation type="submission" date="2020-01" db="EMBL/GenBank/DDBJ databases">
        <title>Genome sequence of Kobresia littledalei, the first chromosome-level genome in the family Cyperaceae.</title>
        <authorList>
            <person name="Qu G."/>
        </authorList>
    </citation>
    <scope>NUCLEOTIDE SEQUENCE</scope>
    <source>
        <strain evidence="1">C.B.Clarke</strain>
        <tissue evidence="1">Leaf</tissue>
    </source>
</reference>
<evidence type="ECO:0000313" key="1">
    <source>
        <dbReference type="EMBL" id="KAF3327263.1"/>
    </source>
</evidence>
<name>A0A833QYP0_9POAL</name>